<organism evidence="2 3">
    <name type="scientific">Microbacterium dauci</name>
    <dbReference type="NCBI Taxonomy" id="3048008"/>
    <lineage>
        <taxon>Bacteria</taxon>
        <taxon>Bacillati</taxon>
        <taxon>Actinomycetota</taxon>
        <taxon>Actinomycetes</taxon>
        <taxon>Micrococcales</taxon>
        <taxon>Microbacteriaceae</taxon>
        <taxon>Microbacterium</taxon>
    </lineage>
</organism>
<proteinExistence type="predicted"/>
<accession>A0ABT6ZDT2</accession>
<feature type="region of interest" description="Disordered" evidence="1">
    <location>
        <begin position="39"/>
        <end position="64"/>
    </location>
</feature>
<dbReference type="RefSeq" id="WP_283715265.1">
    <property type="nucleotide sequence ID" value="NZ_JASJND010000003.1"/>
</dbReference>
<sequence length="64" mass="7573">MKLNHFGAPKPENFDELTRTWNDPQAFARELGRYYEQLRADDSPTIDITEPRREPLSPQERGDR</sequence>
<reference evidence="2 3" key="1">
    <citation type="submission" date="2023-05" db="EMBL/GenBank/DDBJ databases">
        <title>Microbacterium dauci sp.nov., Isolated from Carrot Rhizosphere Soil.</title>
        <authorList>
            <person name="Xiao Z."/>
            <person name="Zheng J."/>
        </authorList>
    </citation>
    <scope>NUCLEOTIDE SEQUENCE [LARGE SCALE GENOMIC DNA]</scope>
    <source>
        <strain evidence="2 3">LX3-4</strain>
    </source>
</reference>
<comment type="caution">
    <text evidence="2">The sequence shown here is derived from an EMBL/GenBank/DDBJ whole genome shotgun (WGS) entry which is preliminary data.</text>
</comment>
<dbReference type="EMBL" id="JASJND010000003">
    <property type="protein sequence ID" value="MDJ1113792.1"/>
    <property type="molecule type" value="Genomic_DNA"/>
</dbReference>
<evidence type="ECO:0000313" key="3">
    <source>
        <dbReference type="Proteomes" id="UP001321481"/>
    </source>
</evidence>
<protein>
    <submittedName>
        <fullName evidence="2">Uncharacterized protein</fullName>
    </submittedName>
</protein>
<gene>
    <name evidence="2" type="ORF">QNI14_04940</name>
</gene>
<keyword evidence="3" id="KW-1185">Reference proteome</keyword>
<evidence type="ECO:0000256" key="1">
    <source>
        <dbReference type="SAM" id="MobiDB-lite"/>
    </source>
</evidence>
<dbReference type="Proteomes" id="UP001321481">
    <property type="component" value="Unassembled WGS sequence"/>
</dbReference>
<name>A0ABT6ZDT2_9MICO</name>
<evidence type="ECO:0000313" key="2">
    <source>
        <dbReference type="EMBL" id="MDJ1113792.1"/>
    </source>
</evidence>
<feature type="compositionally biased region" description="Basic and acidic residues" evidence="1">
    <location>
        <begin position="49"/>
        <end position="64"/>
    </location>
</feature>